<protein>
    <recommendedName>
        <fullName evidence="3">DNA alkylation repair protein</fullName>
    </recommendedName>
</protein>
<dbReference type="Proteomes" id="UP000187526">
    <property type="component" value="Unassembled WGS sequence"/>
</dbReference>
<dbReference type="PANTHER" id="PTHR34070">
    <property type="entry name" value="ARMADILLO-TYPE FOLD"/>
    <property type="match status" value="1"/>
</dbReference>
<dbReference type="InterPro" id="IPR016024">
    <property type="entry name" value="ARM-type_fold"/>
</dbReference>
<evidence type="ECO:0000313" key="2">
    <source>
        <dbReference type="Proteomes" id="UP000187526"/>
    </source>
</evidence>
<dbReference type="AlphaFoldDB" id="A0A1R1HZS6"/>
<sequence length="226" mass="25296">MSPEARVAAIDAALRPLADAARAEQMQAYLLNRYDFLGLPAPVRRAAVVELNRLAPADAGALLAVAHLLWAKPEREFRYTAIDLLRRHVRMLDVSHLAELRELLQRDPWWETVDGLAAVIGAVLHAAVKRDPAVSAVMDAWVVDADFWVRRAAMLHQLGWRLETDAARLARHALQLAGEREFFIRKAIGWALRDYARWNPGFVRGFVDGPGAVLSALSIREACKRL</sequence>
<accession>A0A1R1HZS6</accession>
<keyword evidence="2" id="KW-1185">Reference proteome</keyword>
<proteinExistence type="predicted"/>
<name>A0A1R1HZS6_9RHOO</name>
<reference evidence="1 2" key="1">
    <citation type="submission" date="2016-10" db="EMBL/GenBank/DDBJ databases">
        <title>Alkaliphiles isolated from bioreactors.</title>
        <authorList>
            <person name="Salah Z."/>
            <person name="Rout S.P."/>
            <person name="Humphreys P.N."/>
        </authorList>
    </citation>
    <scope>NUCLEOTIDE SEQUENCE [LARGE SCALE GENOMIC DNA]</scope>
    <source>
        <strain evidence="1 2">ZS02</strain>
    </source>
</reference>
<gene>
    <name evidence="1" type="ORF">BJN45_16840</name>
</gene>
<dbReference type="InterPro" id="IPR014825">
    <property type="entry name" value="DNA_alkylation"/>
</dbReference>
<dbReference type="EMBL" id="MTHD01000007">
    <property type="protein sequence ID" value="OMG51909.1"/>
    <property type="molecule type" value="Genomic_DNA"/>
</dbReference>
<dbReference type="SUPFAM" id="SSF48371">
    <property type="entry name" value="ARM repeat"/>
    <property type="match status" value="1"/>
</dbReference>
<comment type="caution">
    <text evidence="1">The sequence shown here is derived from an EMBL/GenBank/DDBJ whole genome shotgun (WGS) entry which is preliminary data.</text>
</comment>
<dbReference type="Pfam" id="PF08713">
    <property type="entry name" value="DNA_alkylation"/>
    <property type="match status" value="1"/>
</dbReference>
<dbReference type="Gene3D" id="1.20.1660.10">
    <property type="entry name" value="Hypothetical protein (EF3068)"/>
    <property type="match status" value="1"/>
</dbReference>
<organism evidence="1 2">
    <name type="scientific">Azonexus hydrophilus</name>
    <dbReference type="NCBI Taxonomy" id="418702"/>
    <lineage>
        <taxon>Bacteria</taxon>
        <taxon>Pseudomonadati</taxon>
        <taxon>Pseudomonadota</taxon>
        <taxon>Betaproteobacteria</taxon>
        <taxon>Rhodocyclales</taxon>
        <taxon>Azonexaceae</taxon>
        <taxon>Azonexus</taxon>
    </lineage>
</organism>
<dbReference type="PANTHER" id="PTHR34070:SF1">
    <property type="entry name" value="DNA ALKYLATION REPAIR PROTEIN"/>
    <property type="match status" value="1"/>
</dbReference>
<evidence type="ECO:0008006" key="3">
    <source>
        <dbReference type="Google" id="ProtNLM"/>
    </source>
</evidence>
<evidence type="ECO:0000313" key="1">
    <source>
        <dbReference type="EMBL" id="OMG51909.1"/>
    </source>
</evidence>
<dbReference type="CDD" id="cd07064">
    <property type="entry name" value="AlkD_like_1"/>
    <property type="match status" value="1"/>
</dbReference>
<dbReference type="Gene3D" id="1.25.40.290">
    <property type="entry name" value="ARM repeat domains"/>
    <property type="match status" value="1"/>
</dbReference>